<dbReference type="SUPFAM" id="SSF55383">
    <property type="entry name" value="Copper amine oxidase, domain N"/>
    <property type="match status" value="1"/>
</dbReference>
<feature type="signal peptide" evidence="1">
    <location>
        <begin position="1"/>
        <end position="26"/>
    </location>
</feature>
<dbReference type="RefSeq" id="WP_114380286.1">
    <property type="nucleotide sequence ID" value="NZ_QPJD01000007.1"/>
</dbReference>
<feature type="chain" id="PRO_5017051963" evidence="1">
    <location>
        <begin position="27"/>
        <end position="312"/>
    </location>
</feature>
<keyword evidence="4" id="KW-1185">Reference proteome</keyword>
<evidence type="ECO:0000256" key="1">
    <source>
        <dbReference type="SAM" id="SignalP"/>
    </source>
</evidence>
<feature type="domain" description="Copper amine oxidase-like N-terminal" evidence="2">
    <location>
        <begin position="43"/>
        <end position="173"/>
    </location>
</feature>
<dbReference type="AlphaFoldDB" id="A0A368W0G0"/>
<evidence type="ECO:0000313" key="3">
    <source>
        <dbReference type="EMBL" id="RCW47874.1"/>
    </source>
</evidence>
<gene>
    <name evidence="3" type="ORF">DFP97_10773</name>
</gene>
<reference evidence="3 4" key="1">
    <citation type="submission" date="2018-07" db="EMBL/GenBank/DDBJ databases">
        <title>Genomic Encyclopedia of Type Strains, Phase III (KMG-III): the genomes of soil and plant-associated and newly described type strains.</title>
        <authorList>
            <person name="Whitman W."/>
        </authorList>
    </citation>
    <scope>NUCLEOTIDE SEQUENCE [LARGE SCALE GENOMIC DNA]</scope>
    <source>
        <strain evidence="3 4">CECT 7506</strain>
    </source>
</reference>
<name>A0A368W0G0_9BACL</name>
<protein>
    <submittedName>
        <fullName evidence="3">Copper amine oxidase-like protein</fullName>
    </submittedName>
</protein>
<dbReference type="InterPro" id="IPR012854">
    <property type="entry name" value="Cu_amine_oxidase-like_N"/>
</dbReference>
<evidence type="ECO:0000313" key="4">
    <source>
        <dbReference type="Proteomes" id="UP000252415"/>
    </source>
</evidence>
<dbReference type="Proteomes" id="UP000252415">
    <property type="component" value="Unassembled WGS sequence"/>
</dbReference>
<sequence>MKTLRLLALLLIVIFLCSTLSVSAFAAESSVKVKTVPVTLQFDGQALKLPEGQHSFIYQGRTYVPIRYISYALQKSVKWDGAKASISEPTEQELAALKKQLQSATTGNQTPKASVEINIQPVKATLEFDGEVEALPAGQALYGYKGSIYAPLRFLSESVGTVIDWDPVTKTVSAESEAYRAEHGTEEEIVLPGTGGGAEVGGAGSGAGSVKLTEKQITADAEAKLTSLRNSCQAALMDIALQYVAADDAGKAQLKAKGLQELDSCSSKFEVIMADTSAKLTANGYSTAIIADYRAKFNEELAKGRAIAEGLA</sequence>
<keyword evidence="1" id="KW-0732">Signal</keyword>
<comment type="caution">
    <text evidence="3">The sequence shown here is derived from an EMBL/GenBank/DDBJ whole genome shotgun (WGS) entry which is preliminary data.</text>
</comment>
<organism evidence="3 4">
    <name type="scientific">Paenibacillus prosopidis</name>
    <dbReference type="NCBI Taxonomy" id="630520"/>
    <lineage>
        <taxon>Bacteria</taxon>
        <taxon>Bacillati</taxon>
        <taxon>Bacillota</taxon>
        <taxon>Bacilli</taxon>
        <taxon>Bacillales</taxon>
        <taxon>Paenibacillaceae</taxon>
        <taxon>Paenibacillus</taxon>
    </lineage>
</organism>
<proteinExistence type="predicted"/>
<accession>A0A368W0G0</accession>
<dbReference type="Pfam" id="PF07833">
    <property type="entry name" value="Cu_amine_oxidN1"/>
    <property type="match status" value="1"/>
</dbReference>
<dbReference type="OrthoDB" id="574706at2"/>
<dbReference type="InterPro" id="IPR036582">
    <property type="entry name" value="Mao_N_sf"/>
</dbReference>
<evidence type="ECO:0000259" key="2">
    <source>
        <dbReference type="Pfam" id="PF07833"/>
    </source>
</evidence>
<dbReference type="EMBL" id="QPJD01000007">
    <property type="protein sequence ID" value="RCW47874.1"/>
    <property type="molecule type" value="Genomic_DNA"/>
</dbReference>